<proteinExistence type="predicted"/>
<name>M5AN83_RHILI</name>
<accession>M5AN83</accession>
<dbReference type="AlphaFoldDB" id="M5AN83"/>
<evidence type="ECO:0000256" key="1">
    <source>
        <dbReference type="SAM" id="MobiDB-lite"/>
    </source>
</evidence>
<feature type="compositionally biased region" description="Low complexity" evidence="1">
    <location>
        <begin position="88"/>
        <end position="97"/>
    </location>
</feature>
<evidence type="ECO:0000313" key="2">
    <source>
        <dbReference type="EMBL" id="BAN09882.1"/>
    </source>
</evidence>
<reference evidence="2" key="2">
    <citation type="journal article" date="2013" name="Microbes Environ.">
        <title>Commonalities and Differences among Symbiosis Islands of Three Mesorhizobium loti Strains.</title>
        <authorList>
            <person name="Kasai-Maita H."/>
            <person name="Hirakawa H."/>
            <person name="Nakamura Y."/>
            <person name="Kaneko T."/>
            <person name="Miki K."/>
            <person name="Maruya J."/>
            <person name="Okazaki S."/>
            <person name="Tabata S."/>
            <person name="Saeki K."/>
            <person name="Sato S."/>
        </authorList>
    </citation>
    <scope>NUCLEOTIDE SEQUENCE</scope>
    <source>
        <strain evidence="2">NZP2037</strain>
    </source>
</reference>
<dbReference type="EMBL" id="AP012557">
    <property type="protein sequence ID" value="BAN09882.1"/>
    <property type="molecule type" value="Genomic_DNA"/>
</dbReference>
<feature type="region of interest" description="Disordered" evidence="1">
    <location>
        <begin position="56"/>
        <end position="97"/>
    </location>
</feature>
<reference evidence="2" key="1">
    <citation type="submission" date="2012-10" db="EMBL/GenBank/DDBJ databases">
        <authorList>
            <person name="Maita H."/>
            <person name="Sato S."/>
        </authorList>
    </citation>
    <scope>NUCLEOTIDE SEQUENCE</scope>
    <source>
        <strain evidence="2">NZP2037</strain>
    </source>
</reference>
<protein>
    <submittedName>
        <fullName evidence="2">Uncharacterized protein</fullName>
    </submittedName>
</protein>
<feature type="compositionally biased region" description="Basic residues" evidence="1">
    <location>
        <begin position="76"/>
        <end position="87"/>
    </location>
</feature>
<sequence length="97" mass="10681">MSRRSTLGAAELSCVGQMLATFGGAIRWDKLPAHTAAGVRRDCRTRNVIGAAQAGRRPQNPFGFVVGRAYQDRSQRPRPARRLRRWLSRSTLSATGS</sequence>
<organism evidence="2">
    <name type="scientific">Rhizobium loti</name>
    <name type="common">Mesorhizobium loti</name>
    <dbReference type="NCBI Taxonomy" id="381"/>
    <lineage>
        <taxon>Bacteria</taxon>
        <taxon>Pseudomonadati</taxon>
        <taxon>Pseudomonadota</taxon>
        <taxon>Alphaproteobacteria</taxon>
        <taxon>Hyphomicrobiales</taxon>
        <taxon>Phyllobacteriaceae</taxon>
        <taxon>Mesorhizobium</taxon>
    </lineage>
</organism>